<evidence type="ECO:0000259" key="3">
    <source>
        <dbReference type="Pfam" id="PF05175"/>
    </source>
</evidence>
<comment type="caution">
    <text evidence="4">The sequence shown here is derived from an EMBL/GenBank/DDBJ whole genome shotgun (WGS) entry which is preliminary data.</text>
</comment>
<dbReference type="AlphaFoldDB" id="A0A0M2SVQ4"/>
<feature type="domain" description="Methyltransferase small" evidence="3">
    <location>
        <begin position="28"/>
        <end position="195"/>
    </location>
</feature>
<dbReference type="PANTHER" id="PTHR47816:SF4">
    <property type="entry name" value="RIBOSOMAL RNA SMALL SUBUNIT METHYLTRANSFERASE C"/>
    <property type="match status" value="1"/>
</dbReference>
<keyword evidence="5" id="KW-1185">Reference proteome</keyword>
<dbReference type="GO" id="GO:0008757">
    <property type="term" value="F:S-adenosylmethionine-dependent methyltransferase activity"/>
    <property type="evidence" value="ECO:0007669"/>
    <property type="project" value="InterPro"/>
</dbReference>
<evidence type="ECO:0000256" key="1">
    <source>
        <dbReference type="ARBA" id="ARBA00022603"/>
    </source>
</evidence>
<sequence>MTNHYYSKKPGTESAPAYWDFKLKGHKFRFKTDSGVFSKKEVDFGSRLLIESFEYTHDGGKILDVGCGYGPIGLSIAKAYPDALVHMVDVNERALGLAKENAAQNAVENVRIYESDRLLQVDGGPFQAILTNPPIRAGKNTVHDIFEQSVDHLSADGELWVVIQKKQGAPSAIAKLEELFARVDVVEKKKGYFIIAAKKVDDENTL</sequence>
<dbReference type="Gene3D" id="3.40.50.150">
    <property type="entry name" value="Vaccinia Virus protein VP39"/>
    <property type="match status" value="1"/>
</dbReference>
<dbReference type="EMBL" id="LAYY01000018">
    <property type="protein sequence ID" value="KKK37042.1"/>
    <property type="molecule type" value="Genomic_DNA"/>
</dbReference>
<evidence type="ECO:0000313" key="4">
    <source>
        <dbReference type="EMBL" id="KKK37042.1"/>
    </source>
</evidence>
<keyword evidence="1 4" id="KW-0489">Methyltransferase</keyword>
<protein>
    <submittedName>
        <fullName evidence="4">16S rRNA methyltransferase</fullName>
    </submittedName>
</protein>
<proteinExistence type="predicted"/>
<dbReference type="InterPro" id="IPR007848">
    <property type="entry name" value="Small_mtfrase_dom"/>
</dbReference>
<dbReference type="Pfam" id="PF05175">
    <property type="entry name" value="MTS"/>
    <property type="match status" value="1"/>
</dbReference>
<keyword evidence="2 4" id="KW-0808">Transferase</keyword>
<dbReference type="PANTHER" id="PTHR47816">
    <property type="entry name" value="RIBOSOMAL RNA SMALL SUBUNIT METHYLTRANSFERASE C"/>
    <property type="match status" value="1"/>
</dbReference>
<accession>A0A0M2SVQ4</accession>
<dbReference type="RefSeq" id="WP_046524752.1">
    <property type="nucleotide sequence ID" value="NZ_LAYY01000018.1"/>
</dbReference>
<evidence type="ECO:0000313" key="5">
    <source>
        <dbReference type="Proteomes" id="UP000034166"/>
    </source>
</evidence>
<dbReference type="Proteomes" id="UP000034166">
    <property type="component" value="Unassembled WGS sequence"/>
</dbReference>
<dbReference type="OrthoDB" id="9764961at2"/>
<dbReference type="PATRIC" id="fig|1408103.3.peg.3538"/>
<gene>
    <name evidence="4" type="ORF">WQ57_15880</name>
</gene>
<dbReference type="GO" id="GO:0032259">
    <property type="term" value="P:methylation"/>
    <property type="evidence" value="ECO:0007669"/>
    <property type="project" value="UniProtKB-KW"/>
</dbReference>
<reference evidence="4 5" key="1">
    <citation type="submission" date="2015-04" db="EMBL/GenBank/DDBJ databases">
        <title>Taxonomic description and genome sequence of Bacillus campisalis sp. nov., a novel member of the genus Bacillus isolated from solar saltern.</title>
        <authorList>
            <person name="Mathan Kumar R."/>
            <person name="Kaur G."/>
            <person name="Kumar A."/>
            <person name="Singh N.K."/>
            <person name="Kaur N."/>
            <person name="Kumar N."/>
            <person name="Mayilraj S."/>
        </authorList>
    </citation>
    <scope>NUCLEOTIDE SEQUENCE [LARGE SCALE GENOMIC DNA]</scope>
    <source>
        <strain evidence="4 5">SA2-6</strain>
    </source>
</reference>
<dbReference type="SUPFAM" id="SSF53335">
    <property type="entry name" value="S-adenosyl-L-methionine-dependent methyltransferases"/>
    <property type="match status" value="1"/>
</dbReference>
<dbReference type="InterPro" id="IPR029063">
    <property type="entry name" value="SAM-dependent_MTases_sf"/>
</dbReference>
<dbReference type="InterPro" id="IPR046977">
    <property type="entry name" value="RsmC/RlmG"/>
</dbReference>
<evidence type="ECO:0000256" key="2">
    <source>
        <dbReference type="ARBA" id="ARBA00022679"/>
    </source>
</evidence>
<dbReference type="CDD" id="cd02440">
    <property type="entry name" value="AdoMet_MTases"/>
    <property type="match status" value="1"/>
</dbReference>
<name>A0A0M2SVQ4_9BACI</name>
<organism evidence="4 5">
    <name type="scientific">Mesobacillus campisalis</name>
    <dbReference type="NCBI Taxonomy" id="1408103"/>
    <lineage>
        <taxon>Bacteria</taxon>
        <taxon>Bacillati</taxon>
        <taxon>Bacillota</taxon>
        <taxon>Bacilli</taxon>
        <taxon>Bacillales</taxon>
        <taxon>Bacillaceae</taxon>
        <taxon>Mesobacillus</taxon>
    </lineage>
</organism>